<keyword evidence="5" id="KW-0325">Glycoprotein</keyword>
<protein>
    <recommendedName>
        <fullName evidence="6">Strictosidine synthase conserved region domain-containing protein</fullName>
    </recommendedName>
</protein>
<comment type="similarity">
    <text evidence="2">Belongs to the strictosidine synthase family.</text>
</comment>
<evidence type="ECO:0000256" key="4">
    <source>
        <dbReference type="ARBA" id="ARBA00022554"/>
    </source>
</evidence>
<evidence type="ECO:0000256" key="1">
    <source>
        <dbReference type="ARBA" id="ARBA00004116"/>
    </source>
</evidence>
<feature type="domain" description="Strictosidine synthase conserved region" evidence="6">
    <location>
        <begin position="37"/>
        <end position="123"/>
    </location>
</feature>
<keyword evidence="8" id="KW-1185">Reference proteome</keyword>
<dbReference type="Pfam" id="PF03088">
    <property type="entry name" value="Str_synth"/>
    <property type="match status" value="1"/>
</dbReference>
<gene>
    <name evidence="7" type="ORF">TIFTF001_002176</name>
</gene>
<evidence type="ECO:0000259" key="6">
    <source>
        <dbReference type="Pfam" id="PF03088"/>
    </source>
</evidence>
<evidence type="ECO:0000256" key="2">
    <source>
        <dbReference type="ARBA" id="ARBA00009191"/>
    </source>
</evidence>
<proteinExistence type="inferred from homology"/>
<dbReference type="AlphaFoldDB" id="A0AA87Z4R2"/>
<dbReference type="EMBL" id="BTGU01000002">
    <property type="protein sequence ID" value="GMN28757.1"/>
    <property type="molecule type" value="Genomic_DNA"/>
</dbReference>
<dbReference type="GO" id="GO:0012505">
    <property type="term" value="C:endomembrane system"/>
    <property type="evidence" value="ECO:0007669"/>
    <property type="project" value="TreeGrafter"/>
</dbReference>
<evidence type="ECO:0000256" key="5">
    <source>
        <dbReference type="ARBA" id="ARBA00023180"/>
    </source>
</evidence>
<reference evidence="7" key="1">
    <citation type="submission" date="2023-07" db="EMBL/GenBank/DDBJ databases">
        <title>draft genome sequence of fig (Ficus carica).</title>
        <authorList>
            <person name="Takahashi T."/>
            <person name="Nishimura K."/>
        </authorList>
    </citation>
    <scope>NUCLEOTIDE SEQUENCE</scope>
</reference>
<accession>A0AA87Z4R2</accession>
<keyword evidence="3" id="KW-0597">Phosphoprotein</keyword>
<evidence type="ECO:0000313" key="8">
    <source>
        <dbReference type="Proteomes" id="UP001187192"/>
    </source>
</evidence>
<dbReference type="SUPFAM" id="SSF63829">
    <property type="entry name" value="Calcium-dependent phosphotriesterase"/>
    <property type="match status" value="1"/>
</dbReference>
<dbReference type="GO" id="GO:0016787">
    <property type="term" value="F:hydrolase activity"/>
    <property type="evidence" value="ECO:0007669"/>
    <property type="project" value="TreeGrafter"/>
</dbReference>
<organism evidence="7 8">
    <name type="scientific">Ficus carica</name>
    <name type="common">Common fig</name>
    <dbReference type="NCBI Taxonomy" id="3494"/>
    <lineage>
        <taxon>Eukaryota</taxon>
        <taxon>Viridiplantae</taxon>
        <taxon>Streptophyta</taxon>
        <taxon>Embryophyta</taxon>
        <taxon>Tracheophyta</taxon>
        <taxon>Spermatophyta</taxon>
        <taxon>Magnoliopsida</taxon>
        <taxon>eudicotyledons</taxon>
        <taxon>Gunneridae</taxon>
        <taxon>Pentapetalae</taxon>
        <taxon>rosids</taxon>
        <taxon>fabids</taxon>
        <taxon>Rosales</taxon>
        <taxon>Moraceae</taxon>
        <taxon>Ficeae</taxon>
        <taxon>Ficus</taxon>
    </lineage>
</organism>
<dbReference type="Gene3D" id="2.120.10.30">
    <property type="entry name" value="TolB, C-terminal domain"/>
    <property type="match status" value="1"/>
</dbReference>
<evidence type="ECO:0000313" key="7">
    <source>
        <dbReference type="EMBL" id="GMN28757.1"/>
    </source>
</evidence>
<comment type="subcellular location">
    <subcellularLocation>
        <location evidence="1">Vacuole</location>
    </subcellularLocation>
</comment>
<evidence type="ECO:0000256" key="3">
    <source>
        <dbReference type="ARBA" id="ARBA00022553"/>
    </source>
</evidence>
<keyword evidence="4" id="KW-0926">Vacuole</keyword>
<dbReference type="InterPro" id="IPR011042">
    <property type="entry name" value="6-blade_b-propeller_TolB-like"/>
</dbReference>
<dbReference type="GO" id="GO:0005773">
    <property type="term" value="C:vacuole"/>
    <property type="evidence" value="ECO:0007669"/>
    <property type="project" value="UniProtKB-SubCell"/>
</dbReference>
<dbReference type="InterPro" id="IPR018119">
    <property type="entry name" value="Strictosidine_synth_cons-reg"/>
</dbReference>
<comment type="caution">
    <text evidence="7">The sequence shown here is derived from an EMBL/GenBank/DDBJ whole genome shotgun (WGS) entry which is preliminary data.</text>
</comment>
<sequence>MDSKLCIIDKGLLSISEEGVVELLSDEAEGLKFKLTDGVDVAKDGMIYFTDASHKYSLKDHIWDLLEGNPNGRFMSYDPSSKQTKVLVRDLYFANGVAVSPDQSSVIFCETIMRRCWKYHLKGQRKGRVDPFIELLPGMPDNIRYDGEGLYWIALASEATPAWNLALRYPFIRKITAIMERHIGRPNMEKNGGVFAVDLEGKPVYHYYDHALKLISTGLKIGNHLYCGSIIYPYIIRLNLQDYPARPTT</sequence>
<dbReference type="PANTHER" id="PTHR10426">
    <property type="entry name" value="STRICTOSIDINE SYNTHASE-RELATED"/>
    <property type="match status" value="1"/>
</dbReference>
<dbReference type="PANTHER" id="PTHR10426:SF88">
    <property type="entry name" value="ADIPOCYTE PLASMA MEMBRANE-ASSOCIATED PROTEIN HEMOMUCIN-RELATED"/>
    <property type="match status" value="1"/>
</dbReference>
<dbReference type="Proteomes" id="UP001187192">
    <property type="component" value="Unassembled WGS sequence"/>
</dbReference>
<name>A0AA87Z4R2_FICCA</name>